<dbReference type="PRINTS" id="PR00452">
    <property type="entry name" value="SH3DOMAIN"/>
</dbReference>
<dbReference type="EnsemblMetazoa" id="XM_021049099.2">
    <property type="protein sequence ID" value="XP_020904758.1"/>
    <property type="gene ID" value="LOC110243046"/>
</dbReference>
<comment type="subcellular location">
    <subcellularLocation>
        <location evidence="1">Membrane</location>
        <topology evidence="1">Peripheral membrane protein</topology>
    </subcellularLocation>
</comment>
<dbReference type="CDD" id="cd11803">
    <property type="entry name" value="SH3_Endophilin_A"/>
    <property type="match status" value="1"/>
</dbReference>
<dbReference type="Pfam" id="PF03114">
    <property type="entry name" value="BAR"/>
    <property type="match status" value="1"/>
</dbReference>
<dbReference type="InterPro" id="IPR050384">
    <property type="entry name" value="Endophilin_SH3RF"/>
</dbReference>
<dbReference type="GeneID" id="110243046"/>
<keyword evidence="4" id="KW-0254">Endocytosis</keyword>
<feature type="domain" description="BAR" evidence="10">
    <location>
        <begin position="18"/>
        <end position="249"/>
    </location>
</feature>
<dbReference type="SMART" id="SM00721">
    <property type="entry name" value="BAR"/>
    <property type="match status" value="1"/>
</dbReference>
<dbReference type="InterPro" id="IPR035824">
    <property type="entry name" value="Endophilin_A_SH3"/>
</dbReference>
<evidence type="ECO:0008006" key="13">
    <source>
        <dbReference type="Google" id="ProtNLM"/>
    </source>
</evidence>
<dbReference type="GO" id="GO:0005737">
    <property type="term" value="C:cytoplasm"/>
    <property type="evidence" value="ECO:0007669"/>
    <property type="project" value="InterPro"/>
</dbReference>
<evidence type="ECO:0000256" key="2">
    <source>
        <dbReference type="ARBA" id="ARBA00006697"/>
    </source>
</evidence>
<evidence type="ECO:0000256" key="3">
    <source>
        <dbReference type="ARBA" id="ARBA00022443"/>
    </source>
</evidence>
<evidence type="ECO:0000259" key="10">
    <source>
        <dbReference type="PROSITE" id="PS51021"/>
    </source>
</evidence>
<evidence type="ECO:0000313" key="12">
    <source>
        <dbReference type="Proteomes" id="UP000887567"/>
    </source>
</evidence>
<dbReference type="PANTHER" id="PTHR14167">
    <property type="entry name" value="SH3 DOMAIN-CONTAINING"/>
    <property type="match status" value="1"/>
</dbReference>
<dbReference type="InterPro" id="IPR001452">
    <property type="entry name" value="SH3_domain"/>
</dbReference>
<keyword evidence="3 7" id="KW-0728">SH3 domain</keyword>
<dbReference type="AlphaFoldDB" id="A0A913XHA1"/>
<dbReference type="Pfam" id="PF14604">
    <property type="entry name" value="SH3_9"/>
    <property type="match status" value="1"/>
</dbReference>
<feature type="domain" description="SH3" evidence="9">
    <location>
        <begin position="292"/>
        <end position="349"/>
    </location>
</feature>
<dbReference type="InterPro" id="IPR036028">
    <property type="entry name" value="SH3-like_dom_sf"/>
</dbReference>
<name>A0A913XHA1_EXADI</name>
<proteinExistence type="inferred from homology"/>
<dbReference type="SUPFAM" id="SSF50044">
    <property type="entry name" value="SH3-domain"/>
    <property type="match status" value="1"/>
</dbReference>
<comment type="similarity">
    <text evidence="2">Belongs to the endophilin family.</text>
</comment>
<dbReference type="PANTHER" id="PTHR14167:SF81">
    <property type="entry name" value="ENDOPHILIN-A"/>
    <property type="match status" value="1"/>
</dbReference>
<feature type="region of interest" description="Disordered" evidence="8">
    <location>
        <begin position="245"/>
        <end position="292"/>
    </location>
</feature>
<dbReference type="CDD" id="cd07592">
    <property type="entry name" value="BAR_Endophilin_A"/>
    <property type="match status" value="1"/>
</dbReference>
<organism evidence="11 12">
    <name type="scientific">Exaiptasia diaphana</name>
    <name type="common">Tropical sea anemone</name>
    <name type="synonym">Aiptasia pulchella</name>
    <dbReference type="NCBI Taxonomy" id="2652724"/>
    <lineage>
        <taxon>Eukaryota</taxon>
        <taxon>Metazoa</taxon>
        <taxon>Cnidaria</taxon>
        <taxon>Anthozoa</taxon>
        <taxon>Hexacorallia</taxon>
        <taxon>Actiniaria</taxon>
        <taxon>Aiptasiidae</taxon>
        <taxon>Exaiptasia</taxon>
    </lineage>
</organism>
<dbReference type="Proteomes" id="UP000887567">
    <property type="component" value="Unplaced"/>
</dbReference>
<dbReference type="SMART" id="SM00326">
    <property type="entry name" value="SH3"/>
    <property type="match status" value="1"/>
</dbReference>
<evidence type="ECO:0000256" key="4">
    <source>
        <dbReference type="ARBA" id="ARBA00022583"/>
    </source>
</evidence>
<evidence type="ECO:0000256" key="1">
    <source>
        <dbReference type="ARBA" id="ARBA00004170"/>
    </source>
</evidence>
<dbReference type="RefSeq" id="XP_020904758.1">
    <property type="nucleotide sequence ID" value="XM_021049099.2"/>
</dbReference>
<protein>
    <recommendedName>
        <fullName evidence="13">Endophilin-A</fullName>
    </recommendedName>
</protein>
<dbReference type="PROSITE" id="PS50002">
    <property type="entry name" value="SH3"/>
    <property type="match status" value="1"/>
</dbReference>
<dbReference type="OMA" id="ETALDYH"/>
<keyword evidence="12" id="KW-1185">Reference proteome</keyword>
<evidence type="ECO:0000256" key="7">
    <source>
        <dbReference type="PROSITE-ProRule" id="PRU00192"/>
    </source>
</evidence>
<evidence type="ECO:0000256" key="6">
    <source>
        <dbReference type="ARBA" id="ARBA00023136"/>
    </source>
</evidence>
<evidence type="ECO:0000259" key="9">
    <source>
        <dbReference type="PROSITE" id="PS50002"/>
    </source>
</evidence>
<evidence type="ECO:0000256" key="8">
    <source>
        <dbReference type="SAM" id="MobiDB-lite"/>
    </source>
</evidence>
<dbReference type="InterPro" id="IPR027267">
    <property type="entry name" value="AH/BAR_dom_sf"/>
</dbReference>
<feature type="compositionally biased region" description="Basic and acidic residues" evidence="8">
    <location>
        <begin position="252"/>
        <end position="264"/>
    </location>
</feature>
<dbReference type="PROSITE" id="PS51021">
    <property type="entry name" value="BAR"/>
    <property type="match status" value="1"/>
</dbReference>
<reference evidence="11" key="1">
    <citation type="submission" date="2022-11" db="UniProtKB">
        <authorList>
            <consortium name="EnsemblMetazoa"/>
        </authorList>
    </citation>
    <scope>IDENTIFICATION</scope>
</reference>
<keyword evidence="6" id="KW-0472">Membrane</keyword>
<dbReference type="SUPFAM" id="SSF103657">
    <property type="entry name" value="BAR/IMD domain-like"/>
    <property type="match status" value="1"/>
</dbReference>
<accession>A0A913XHA1</accession>
<dbReference type="Gene3D" id="2.30.30.40">
    <property type="entry name" value="SH3 Domains"/>
    <property type="match status" value="1"/>
</dbReference>
<dbReference type="GO" id="GO:0016020">
    <property type="term" value="C:membrane"/>
    <property type="evidence" value="ECO:0007669"/>
    <property type="project" value="UniProtKB-SubCell"/>
</dbReference>
<sequence length="349" mass="38974">MSLAGFKKQINKANQFMSEKIGSAKGSKLDDDFIELERKTDVTAKLVEDVLHRTKEYLQPNPTARAKLSMQGAVQKVRGEVQASRYPQPEATLGETMVKGGQELGYESEFGQAIGCVGETFHQLAEVKDSLDNSVKQSFLDPLALLESKDIKEIMHHRKKLQGRRLDFDCKKRKGSKVPAEELRIAEEKFEESKELAYNSMMNLLESDVEQISQLSALAEAVLDYHNQCSSIMENLVSKLQEKLTEAANRPPSERPKITPKYDDGDSTSTGSGGMASNVTTPSPPPQPAMQHNKNQYKALYDFEPENDGELGFNEGDVITVTERVDENWFEGTFNGRTGLFPSNYVEPL</sequence>
<dbReference type="KEGG" id="epa:110243046"/>
<evidence type="ECO:0000313" key="11">
    <source>
        <dbReference type="EnsemblMetazoa" id="XP_020904758.1"/>
    </source>
</evidence>
<dbReference type="FunFam" id="2.30.30.40:FF:000072">
    <property type="entry name" value="Unconventional Myosin IB"/>
    <property type="match status" value="1"/>
</dbReference>
<dbReference type="GO" id="GO:0006897">
    <property type="term" value="P:endocytosis"/>
    <property type="evidence" value="ECO:0007669"/>
    <property type="project" value="UniProtKB-KW"/>
</dbReference>
<dbReference type="OrthoDB" id="443981at2759"/>
<keyword evidence="5" id="KW-0175">Coiled coil</keyword>
<evidence type="ECO:0000256" key="5">
    <source>
        <dbReference type="ARBA" id="ARBA00023054"/>
    </source>
</evidence>
<dbReference type="InterPro" id="IPR004148">
    <property type="entry name" value="BAR_dom"/>
</dbReference>
<dbReference type="Gene3D" id="1.20.1270.60">
    <property type="entry name" value="Arfaptin homology (AH) domain/BAR domain"/>
    <property type="match status" value="1"/>
</dbReference>